<dbReference type="RefSeq" id="XP_003033896.1">
    <property type="nucleotide sequence ID" value="XM_003033850.1"/>
</dbReference>
<dbReference type="Proteomes" id="UP000007431">
    <property type="component" value="Unassembled WGS sequence"/>
</dbReference>
<sequence>MSTHSKRSRQVRASRSVILIAIQFKRTPRAQRLFSMKYAWMQAAEPLFFPWSPRPPCTGPTLTASRTAPCDSFPNALMSEQHDSHGAYIESGFLECIVNLRMWSADLATAPWESGDQATYAGAVSFRILREAQVIIMKQAMTVFGRLAQIMTVSLEVLRAVASGWPGGGTQYHLWHALSGFSLALAIDLGVLTLSMSPIASK</sequence>
<protein>
    <submittedName>
        <fullName evidence="2">Uncharacterized protein</fullName>
    </submittedName>
</protein>
<reference evidence="2 3" key="1">
    <citation type="journal article" date="2010" name="Nat. Biotechnol.">
        <title>Genome sequence of the model mushroom Schizophyllum commune.</title>
        <authorList>
            <person name="Ohm R.A."/>
            <person name="de Jong J.F."/>
            <person name="Lugones L.G."/>
            <person name="Aerts A."/>
            <person name="Kothe E."/>
            <person name="Stajich J.E."/>
            <person name="de Vries R.P."/>
            <person name="Record E."/>
            <person name="Levasseur A."/>
            <person name="Baker S.E."/>
            <person name="Bartholomew K.A."/>
            <person name="Coutinho P.M."/>
            <person name="Erdmann S."/>
            <person name="Fowler T.J."/>
            <person name="Gathman A.C."/>
            <person name="Lombard V."/>
            <person name="Henrissat B."/>
            <person name="Knabe N."/>
            <person name="Kuees U."/>
            <person name="Lilly W.W."/>
            <person name="Lindquist E."/>
            <person name="Lucas S."/>
            <person name="Magnuson J.K."/>
            <person name="Piumi F."/>
            <person name="Raudaskoski M."/>
            <person name="Salamov A."/>
            <person name="Schmutz J."/>
            <person name="Schwarze F.W.M.R."/>
            <person name="vanKuyk P.A."/>
            <person name="Horton J.S."/>
            <person name="Grigoriev I.V."/>
            <person name="Woesten H.A.B."/>
        </authorList>
    </citation>
    <scope>NUCLEOTIDE SEQUENCE [LARGE SCALE GENOMIC DNA]</scope>
    <source>
        <strain evidence="3">H4-8 / FGSC 9210</strain>
    </source>
</reference>
<gene>
    <name evidence="2" type="ORF">SCHCODRAFT_106992</name>
</gene>
<keyword evidence="3" id="KW-1185">Reference proteome</keyword>
<keyword evidence="1" id="KW-0472">Membrane</keyword>
<keyword evidence="1" id="KW-1133">Transmembrane helix</keyword>
<feature type="transmembrane region" description="Helical" evidence="1">
    <location>
        <begin position="174"/>
        <end position="194"/>
    </location>
</feature>
<feature type="transmembrane region" description="Helical" evidence="1">
    <location>
        <begin position="143"/>
        <end position="162"/>
    </location>
</feature>
<dbReference type="GeneID" id="9585521"/>
<accession>D8Q085</accession>
<dbReference type="InParanoid" id="D8Q085"/>
<evidence type="ECO:0000256" key="1">
    <source>
        <dbReference type="SAM" id="Phobius"/>
    </source>
</evidence>
<proteinExistence type="predicted"/>
<organism evidence="3">
    <name type="scientific">Schizophyllum commune (strain H4-8 / FGSC 9210)</name>
    <name type="common">Split gill fungus</name>
    <dbReference type="NCBI Taxonomy" id="578458"/>
    <lineage>
        <taxon>Eukaryota</taxon>
        <taxon>Fungi</taxon>
        <taxon>Dikarya</taxon>
        <taxon>Basidiomycota</taxon>
        <taxon>Agaricomycotina</taxon>
        <taxon>Agaricomycetes</taxon>
        <taxon>Agaricomycetidae</taxon>
        <taxon>Agaricales</taxon>
        <taxon>Schizophyllaceae</taxon>
        <taxon>Schizophyllum</taxon>
    </lineage>
</organism>
<dbReference type="VEuPathDB" id="FungiDB:SCHCODRAFT_02569576"/>
<evidence type="ECO:0000313" key="2">
    <source>
        <dbReference type="EMBL" id="EFI98993.1"/>
    </source>
</evidence>
<name>D8Q085_SCHCM</name>
<dbReference type="KEGG" id="scm:SCHCO_02569576"/>
<keyword evidence="1" id="KW-0812">Transmembrane</keyword>
<dbReference type="EMBL" id="GL377304">
    <property type="protein sequence ID" value="EFI98993.1"/>
    <property type="molecule type" value="Genomic_DNA"/>
</dbReference>
<evidence type="ECO:0000313" key="3">
    <source>
        <dbReference type="Proteomes" id="UP000007431"/>
    </source>
</evidence>
<dbReference type="AlphaFoldDB" id="D8Q085"/>
<feature type="non-terminal residue" evidence="2">
    <location>
        <position position="202"/>
    </location>
</feature>
<dbReference type="HOGENOM" id="CLU_1355351_0_0_1"/>